<evidence type="ECO:0000313" key="1">
    <source>
        <dbReference type="EMBL" id="CRL08509.1"/>
    </source>
</evidence>
<accession>A0A1J1J7U5</accession>
<keyword evidence="2" id="KW-1185">Reference proteome</keyword>
<protein>
    <submittedName>
        <fullName evidence="1">CLUMA_CG021632, isoform A</fullName>
    </submittedName>
</protein>
<organism evidence="1 2">
    <name type="scientific">Clunio marinus</name>
    <dbReference type="NCBI Taxonomy" id="568069"/>
    <lineage>
        <taxon>Eukaryota</taxon>
        <taxon>Metazoa</taxon>
        <taxon>Ecdysozoa</taxon>
        <taxon>Arthropoda</taxon>
        <taxon>Hexapoda</taxon>
        <taxon>Insecta</taxon>
        <taxon>Pterygota</taxon>
        <taxon>Neoptera</taxon>
        <taxon>Endopterygota</taxon>
        <taxon>Diptera</taxon>
        <taxon>Nematocera</taxon>
        <taxon>Chironomoidea</taxon>
        <taxon>Chironomidae</taxon>
        <taxon>Clunio</taxon>
    </lineage>
</organism>
<proteinExistence type="predicted"/>
<dbReference type="Proteomes" id="UP000183832">
    <property type="component" value="Unassembled WGS sequence"/>
</dbReference>
<dbReference type="EMBL" id="CVRI01000075">
    <property type="protein sequence ID" value="CRL08509.1"/>
    <property type="molecule type" value="Genomic_DNA"/>
</dbReference>
<name>A0A1J1J7U5_9DIPT</name>
<dbReference type="AlphaFoldDB" id="A0A1J1J7U5"/>
<gene>
    <name evidence="1" type="ORF">CLUMA_CG021632</name>
</gene>
<reference evidence="1 2" key="1">
    <citation type="submission" date="2015-04" db="EMBL/GenBank/DDBJ databases">
        <authorList>
            <person name="Syromyatnikov M.Y."/>
            <person name="Popov V.N."/>
        </authorList>
    </citation>
    <scope>NUCLEOTIDE SEQUENCE [LARGE SCALE GENOMIC DNA]</scope>
</reference>
<evidence type="ECO:0000313" key="2">
    <source>
        <dbReference type="Proteomes" id="UP000183832"/>
    </source>
</evidence>
<sequence length="74" mass="8682">MPHVIPVSEQPAAFFTHSNPTSSHSFPNSGRLLETHRMKIIADVNHIHRKPIYECFIRTLHLMMTMPNRRNFFP</sequence>